<comment type="function">
    <text evidence="6 7">Catalyzes the reversible reaction in which hydroxymethyl group from 5,10-methylenetetrahydrofolate is transferred onto alpha-ketoisovalerate to form ketopantoate.</text>
</comment>
<dbReference type="PIRSF" id="PIRSF000388">
    <property type="entry name" value="Pantoate_hydroxy_MeTrfase"/>
    <property type="match status" value="1"/>
</dbReference>
<dbReference type="GO" id="GO:0008168">
    <property type="term" value="F:methyltransferase activity"/>
    <property type="evidence" value="ECO:0007669"/>
    <property type="project" value="UniProtKB-KW"/>
</dbReference>
<evidence type="ECO:0000313" key="12">
    <source>
        <dbReference type="Proteomes" id="UP000192731"/>
    </source>
</evidence>
<feature type="binding site" evidence="7 9">
    <location>
        <begin position="45"/>
        <end position="46"/>
    </location>
    <ligand>
        <name>3-methyl-2-oxobutanoate</name>
        <dbReference type="ChEBI" id="CHEBI:11851"/>
    </ligand>
</feature>
<keyword evidence="11" id="KW-0489">Methyltransferase</keyword>
<dbReference type="Pfam" id="PF02548">
    <property type="entry name" value="Pantoate_transf"/>
    <property type="match status" value="1"/>
</dbReference>
<sequence>MKKVTVDFFKKAKIEGKKLSMLTAYDYSTAKLLDSAGVDALLVGDSLGMVMLGYDTTLQVTVDDIIHHTKAVTKGVKRSLVVADMPFLSYHVNIEDSIRNAGRLIQEGNAEAVKLEGGREIEDKIKAIINAQIPVMGHLGLTPQSINALGGFKVQGRNEHEAKKIIDDALRLEDAGVFAIVLECIPEELAKIITEKISIPTIGIGAGKECDGQILVTQDMLNMFGDFKPKFVKQYANIGDLIIDGVKNYIVEVQNKNFPEKIHTFKIDEKTLEKLY</sequence>
<dbReference type="EMBL" id="FWWT01000020">
    <property type="protein sequence ID" value="SMB92346.1"/>
    <property type="molecule type" value="Genomic_DNA"/>
</dbReference>
<proteinExistence type="inferred from homology"/>
<dbReference type="GO" id="GO:0005737">
    <property type="term" value="C:cytoplasm"/>
    <property type="evidence" value="ECO:0007669"/>
    <property type="project" value="UniProtKB-SubCell"/>
</dbReference>
<keyword evidence="7" id="KW-0963">Cytoplasm</keyword>
<evidence type="ECO:0000256" key="3">
    <source>
        <dbReference type="ARBA" id="ARBA00011424"/>
    </source>
</evidence>
<feature type="binding site" evidence="7 9">
    <location>
        <position position="84"/>
    </location>
    <ligand>
        <name>3-methyl-2-oxobutanoate</name>
        <dbReference type="ChEBI" id="CHEBI:11851"/>
    </ligand>
</feature>
<evidence type="ECO:0000256" key="1">
    <source>
        <dbReference type="ARBA" id="ARBA00005033"/>
    </source>
</evidence>
<protein>
    <recommendedName>
        <fullName evidence="7">3-methyl-2-oxobutanoate hydroxymethyltransferase</fullName>
        <ecNumber evidence="7">2.1.2.11</ecNumber>
    </recommendedName>
    <alternativeName>
        <fullName evidence="7">Ketopantoate hydroxymethyltransferase</fullName>
        <shortName evidence="7">KPHMT</shortName>
    </alternativeName>
</protein>
<evidence type="ECO:0000256" key="2">
    <source>
        <dbReference type="ARBA" id="ARBA00008676"/>
    </source>
</evidence>
<comment type="catalytic activity">
    <reaction evidence="7">
        <text>(6R)-5,10-methylene-5,6,7,8-tetrahydrofolate + 3-methyl-2-oxobutanoate + H2O = 2-dehydropantoate + (6S)-5,6,7,8-tetrahydrofolate</text>
        <dbReference type="Rhea" id="RHEA:11824"/>
        <dbReference type="ChEBI" id="CHEBI:11561"/>
        <dbReference type="ChEBI" id="CHEBI:11851"/>
        <dbReference type="ChEBI" id="CHEBI:15377"/>
        <dbReference type="ChEBI" id="CHEBI:15636"/>
        <dbReference type="ChEBI" id="CHEBI:57453"/>
        <dbReference type="EC" id="2.1.2.11"/>
    </reaction>
</comment>
<evidence type="ECO:0000256" key="8">
    <source>
        <dbReference type="PIRSR" id="PIRSR000388-1"/>
    </source>
</evidence>
<dbReference type="EC" id="2.1.2.11" evidence="7"/>
<dbReference type="GO" id="GO:0003864">
    <property type="term" value="F:3-methyl-2-oxobutanoate hydroxymethyltransferase activity"/>
    <property type="evidence" value="ECO:0007669"/>
    <property type="project" value="UniProtKB-UniRule"/>
</dbReference>
<keyword evidence="12" id="KW-1185">Reference proteome</keyword>
<dbReference type="NCBIfam" id="TIGR00222">
    <property type="entry name" value="panB"/>
    <property type="match status" value="1"/>
</dbReference>
<dbReference type="InterPro" id="IPR040442">
    <property type="entry name" value="Pyrv_kinase-like_dom_sf"/>
</dbReference>
<name>A0A1W1VG90_DESTI</name>
<reference evidence="11 12" key="1">
    <citation type="submission" date="2017-04" db="EMBL/GenBank/DDBJ databases">
        <authorList>
            <person name="Afonso C.L."/>
            <person name="Miller P.J."/>
            <person name="Scott M.A."/>
            <person name="Spackman E."/>
            <person name="Goraichik I."/>
            <person name="Dimitrov K.M."/>
            <person name="Suarez D.L."/>
            <person name="Swayne D.E."/>
        </authorList>
    </citation>
    <scope>NUCLEOTIDE SEQUENCE [LARGE SCALE GENOMIC DNA]</scope>
    <source>
        <strain evidence="11 12">DSM 11270</strain>
    </source>
</reference>
<evidence type="ECO:0000256" key="7">
    <source>
        <dbReference type="HAMAP-Rule" id="MF_00156"/>
    </source>
</evidence>
<comment type="cofactor">
    <cofactor evidence="7 10">
        <name>Mg(2+)</name>
        <dbReference type="ChEBI" id="CHEBI:18420"/>
    </cofactor>
    <text evidence="7 10">Binds 1 Mg(2+) ion per subunit.</text>
</comment>
<dbReference type="Proteomes" id="UP000192731">
    <property type="component" value="Unassembled WGS sequence"/>
</dbReference>
<evidence type="ECO:0000256" key="5">
    <source>
        <dbReference type="ARBA" id="ARBA00022679"/>
    </source>
</evidence>
<dbReference type="SUPFAM" id="SSF51621">
    <property type="entry name" value="Phosphoenolpyruvate/pyruvate domain"/>
    <property type="match status" value="1"/>
</dbReference>
<feature type="binding site" evidence="7 10">
    <location>
        <position position="84"/>
    </location>
    <ligand>
        <name>Mg(2+)</name>
        <dbReference type="ChEBI" id="CHEBI:18420"/>
    </ligand>
</feature>
<dbReference type="NCBIfam" id="NF001452">
    <property type="entry name" value="PRK00311.1"/>
    <property type="match status" value="1"/>
</dbReference>
<dbReference type="InterPro" id="IPR003700">
    <property type="entry name" value="Pantoate_hydroxy_MeTrfase"/>
</dbReference>
<comment type="similarity">
    <text evidence="2 7">Belongs to the PanB family.</text>
</comment>
<gene>
    <name evidence="7" type="primary">panB</name>
    <name evidence="11" type="ORF">SAMN00017405_1949</name>
</gene>
<evidence type="ECO:0000256" key="6">
    <source>
        <dbReference type="ARBA" id="ARBA00056497"/>
    </source>
</evidence>
<feature type="binding site" evidence="7 9">
    <location>
        <position position="114"/>
    </location>
    <ligand>
        <name>3-methyl-2-oxobutanoate</name>
        <dbReference type="ChEBI" id="CHEBI:11851"/>
    </ligand>
</feature>
<feature type="binding site" evidence="7 10">
    <location>
        <position position="45"/>
    </location>
    <ligand>
        <name>Mg(2+)</name>
        <dbReference type="ChEBI" id="CHEBI:18420"/>
    </ligand>
</feature>
<keyword evidence="7 10" id="KW-0479">Metal-binding</keyword>
<dbReference type="PANTHER" id="PTHR20881">
    <property type="entry name" value="3-METHYL-2-OXOBUTANOATE HYDROXYMETHYLTRANSFERASE"/>
    <property type="match status" value="1"/>
</dbReference>
<dbReference type="STRING" id="656914.SAMN00017405_1949"/>
<dbReference type="HAMAP" id="MF_00156">
    <property type="entry name" value="PanB"/>
    <property type="match status" value="1"/>
</dbReference>
<feature type="active site" description="Proton acceptor" evidence="7 8">
    <location>
        <position position="183"/>
    </location>
</feature>
<dbReference type="InterPro" id="IPR015813">
    <property type="entry name" value="Pyrv/PenolPyrv_kinase-like_dom"/>
</dbReference>
<dbReference type="GO" id="GO:0000287">
    <property type="term" value="F:magnesium ion binding"/>
    <property type="evidence" value="ECO:0007669"/>
    <property type="project" value="TreeGrafter"/>
</dbReference>
<keyword evidence="5 7" id="KW-0808">Transferase</keyword>
<comment type="pathway">
    <text evidence="1 7">Cofactor biosynthesis; (R)-pantothenate biosynthesis; (R)-pantoate from 3-methyl-2-oxobutanoate: step 1/2.</text>
</comment>
<organism evidence="11 12">
    <name type="scientific">Desulfonispora thiosulfatigenes DSM 11270</name>
    <dbReference type="NCBI Taxonomy" id="656914"/>
    <lineage>
        <taxon>Bacteria</taxon>
        <taxon>Bacillati</taxon>
        <taxon>Bacillota</taxon>
        <taxon>Clostridia</taxon>
        <taxon>Eubacteriales</taxon>
        <taxon>Peptococcaceae</taxon>
        <taxon>Desulfonispora</taxon>
    </lineage>
</organism>
<dbReference type="GO" id="GO:0032259">
    <property type="term" value="P:methylation"/>
    <property type="evidence" value="ECO:0007669"/>
    <property type="project" value="UniProtKB-KW"/>
</dbReference>
<keyword evidence="4 7" id="KW-0566">Pantothenate biosynthesis</keyword>
<dbReference type="UniPathway" id="UPA00028">
    <property type="reaction ID" value="UER00003"/>
</dbReference>
<comment type="subunit">
    <text evidence="3 7">Homodecamer; pentamer of dimers.</text>
</comment>
<dbReference type="GO" id="GO:0015940">
    <property type="term" value="P:pantothenate biosynthetic process"/>
    <property type="evidence" value="ECO:0007669"/>
    <property type="project" value="UniProtKB-UniRule"/>
</dbReference>
<dbReference type="PANTHER" id="PTHR20881:SF0">
    <property type="entry name" value="3-METHYL-2-OXOBUTANOATE HYDROXYMETHYLTRANSFERASE"/>
    <property type="match status" value="1"/>
</dbReference>
<keyword evidence="7 10" id="KW-0460">Magnesium</keyword>
<feature type="binding site" evidence="7 10">
    <location>
        <position position="116"/>
    </location>
    <ligand>
        <name>Mg(2+)</name>
        <dbReference type="ChEBI" id="CHEBI:18420"/>
    </ligand>
</feature>
<evidence type="ECO:0000256" key="4">
    <source>
        <dbReference type="ARBA" id="ARBA00022655"/>
    </source>
</evidence>
<dbReference type="CDD" id="cd06557">
    <property type="entry name" value="KPHMT-like"/>
    <property type="match status" value="1"/>
</dbReference>
<dbReference type="FunFam" id="3.20.20.60:FF:000003">
    <property type="entry name" value="3-methyl-2-oxobutanoate hydroxymethyltransferase"/>
    <property type="match status" value="1"/>
</dbReference>
<dbReference type="Gene3D" id="3.20.20.60">
    <property type="entry name" value="Phosphoenolpyruvate-binding domains"/>
    <property type="match status" value="1"/>
</dbReference>
<comment type="subcellular location">
    <subcellularLocation>
        <location evidence="7">Cytoplasm</location>
    </subcellularLocation>
</comment>
<accession>A0A1W1VG90</accession>
<dbReference type="OrthoDB" id="9781789at2"/>
<evidence type="ECO:0000313" key="11">
    <source>
        <dbReference type="EMBL" id="SMB92346.1"/>
    </source>
</evidence>
<evidence type="ECO:0000256" key="9">
    <source>
        <dbReference type="PIRSR" id="PIRSR000388-2"/>
    </source>
</evidence>
<evidence type="ECO:0000256" key="10">
    <source>
        <dbReference type="PIRSR" id="PIRSR000388-3"/>
    </source>
</evidence>
<dbReference type="AlphaFoldDB" id="A0A1W1VG90"/>